<reference evidence="3" key="1">
    <citation type="journal article" date="2019" name="Int. J. Syst. Evol. Microbiol.">
        <title>The Global Catalogue of Microorganisms (GCM) 10K type strain sequencing project: providing services to taxonomists for standard genome sequencing and annotation.</title>
        <authorList>
            <consortium name="The Broad Institute Genomics Platform"/>
            <consortium name="The Broad Institute Genome Sequencing Center for Infectious Disease"/>
            <person name="Wu L."/>
            <person name="Ma J."/>
        </authorList>
    </citation>
    <scope>NUCLEOTIDE SEQUENCE [LARGE SCALE GENOMIC DNA]</scope>
    <source>
        <strain evidence="3">NBRC 102520</strain>
    </source>
</reference>
<name>A0ABQ6AQ15_9BRAD</name>
<dbReference type="EMBL" id="BSOW01000001">
    <property type="protein sequence ID" value="GLR83341.1"/>
    <property type="molecule type" value="Genomic_DNA"/>
</dbReference>
<dbReference type="PANTHER" id="PTHR43747">
    <property type="entry name" value="FAD-BINDING PROTEIN"/>
    <property type="match status" value="1"/>
</dbReference>
<accession>A0ABQ6AQ15</accession>
<evidence type="ECO:0000313" key="2">
    <source>
        <dbReference type="EMBL" id="GLR83341.1"/>
    </source>
</evidence>
<comment type="caution">
    <text evidence="2">The sequence shown here is derived from an EMBL/GenBank/DDBJ whole genome shotgun (WGS) entry which is preliminary data.</text>
</comment>
<dbReference type="InterPro" id="IPR050816">
    <property type="entry name" value="Flavin-dep_Halogenase_NPB"/>
</dbReference>
<dbReference type="RefSeq" id="WP_284260034.1">
    <property type="nucleotide sequence ID" value="NZ_BSOW01000001.1"/>
</dbReference>
<evidence type="ECO:0000313" key="3">
    <source>
        <dbReference type="Proteomes" id="UP001156905"/>
    </source>
</evidence>
<dbReference type="PANTHER" id="PTHR43747:SF1">
    <property type="entry name" value="SLR1998 PROTEIN"/>
    <property type="match status" value="1"/>
</dbReference>
<dbReference type="Gene3D" id="3.50.50.60">
    <property type="entry name" value="FAD/NAD(P)-binding domain"/>
    <property type="match status" value="1"/>
</dbReference>
<dbReference type="PRINTS" id="PR00420">
    <property type="entry name" value="RNGMNOXGNASE"/>
</dbReference>
<protein>
    <recommendedName>
        <fullName evidence="1">FAD-binding domain-containing protein</fullName>
    </recommendedName>
</protein>
<dbReference type="InterPro" id="IPR006905">
    <property type="entry name" value="Flavin_halogenase"/>
</dbReference>
<organism evidence="2 3">
    <name type="scientific">Bradyrhizobium iriomotense</name>
    <dbReference type="NCBI Taxonomy" id="441950"/>
    <lineage>
        <taxon>Bacteria</taxon>
        <taxon>Pseudomonadati</taxon>
        <taxon>Pseudomonadota</taxon>
        <taxon>Alphaproteobacteria</taxon>
        <taxon>Hyphomicrobiales</taxon>
        <taxon>Nitrobacteraceae</taxon>
        <taxon>Bradyrhizobium</taxon>
    </lineage>
</organism>
<dbReference type="Proteomes" id="UP001156905">
    <property type="component" value="Unassembled WGS sequence"/>
</dbReference>
<feature type="domain" description="FAD-binding" evidence="1">
    <location>
        <begin position="2"/>
        <end position="157"/>
    </location>
</feature>
<dbReference type="InterPro" id="IPR002938">
    <property type="entry name" value="FAD-bd"/>
</dbReference>
<gene>
    <name evidence="2" type="ORF">GCM10007857_00510</name>
</gene>
<dbReference type="Pfam" id="PF04820">
    <property type="entry name" value="Trp_halogenase"/>
    <property type="match status" value="1"/>
</dbReference>
<dbReference type="InterPro" id="IPR036188">
    <property type="entry name" value="FAD/NAD-bd_sf"/>
</dbReference>
<dbReference type="SUPFAM" id="SSF51905">
    <property type="entry name" value="FAD/NAD(P)-binding domain"/>
    <property type="match status" value="1"/>
</dbReference>
<dbReference type="Pfam" id="PF01494">
    <property type="entry name" value="FAD_binding_3"/>
    <property type="match status" value="1"/>
</dbReference>
<proteinExistence type="predicted"/>
<keyword evidence="3" id="KW-1185">Reference proteome</keyword>
<sequence length="468" mass="51140">MADICVIGAGPAGSTFAARMAQLGHQVHLIERKPFPRRHLGESLSPGVMTLLRAADMHETVEAAGFPRVKGVWVKWADGPQFREDTREERLLVDRGEFDLRLLERARALGARVHQPAHVLEQVWDGAKWRLTLDADGTSRHLTADFVANASGRRGVSPRRQTRTGASTLAVYGYWRGASGRTAPWIEAGEDVWYWGVPLPDGTYNTLVFVDPDRFRSAPGSNLSERFLGLIDRSGLMADCRDAELVAPARAIDATPYLSSDCVAPTQIQLGDAALAIDPISSSGVQKAIQTALSGAIVANTLLGRREMTAAALEFYGAQLSDASERHRRWTAEHYRAVADQCDRPFWRQRSAPIETRELPPLPAFDASALAMTPVELSPELEFVRTPCLRGDFVSLASALHHPRLGSPLVFLGGRELAPLLQKLPPGKTPLQIAQFWSNHMPLKSGMAIAGWLVNHGVLVRQQGGAPS</sequence>
<evidence type="ECO:0000259" key="1">
    <source>
        <dbReference type="Pfam" id="PF01494"/>
    </source>
</evidence>